<dbReference type="GO" id="GO:0003723">
    <property type="term" value="F:RNA binding"/>
    <property type="evidence" value="ECO:0007669"/>
    <property type="project" value="UniProtKB-UniRule"/>
</dbReference>
<protein>
    <recommendedName>
        <fullName evidence="5">polynucleotide adenylyltransferase</fullName>
        <ecNumber evidence="5">2.7.7.19</ecNumber>
    </recommendedName>
</protein>
<dbReference type="GO" id="GO:0005634">
    <property type="term" value="C:nucleus"/>
    <property type="evidence" value="ECO:0007669"/>
    <property type="project" value="UniProtKB-SubCell"/>
</dbReference>
<keyword evidence="16" id="KW-0812">Transmembrane</keyword>
<evidence type="ECO:0000256" key="16">
    <source>
        <dbReference type="SAM" id="Phobius"/>
    </source>
</evidence>
<evidence type="ECO:0000259" key="17">
    <source>
        <dbReference type="PROSITE" id="PS50102"/>
    </source>
</evidence>
<feature type="transmembrane region" description="Helical" evidence="16">
    <location>
        <begin position="1024"/>
        <end position="1043"/>
    </location>
</feature>
<dbReference type="Pfam" id="PF00076">
    <property type="entry name" value="RRM_1"/>
    <property type="match status" value="1"/>
</dbReference>
<feature type="compositionally biased region" description="Basic and acidic residues" evidence="15">
    <location>
        <begin position="230"/>
        <end position="239"/>
    </location>
</feature>
<dbReference type="InterPro" id="IPR043519">
    <property type="entry name" value="NT_sf"/>
</dbReference>
<dbReference type="Proteomes" id="UP001213000">
    <property type="component" value="Unassembled WGS sequence"/>
</dbReference>
<evidence type="ECO:0000313" key="18">
    <source>
        <dbReference type="EMBL" id="KAJ3573026.1"/>
    </source>
</evidence>
<dbReference type="Pfam" id="PF04928">
    <property type="entry name" value="PAP_central"/>
    <property type="match status" value="1"/>
</dbReference>
<proteinExistence type="inferred from homology"/>
<keyword evidence="16" id="KW-1133">Transmembrane helix</keyword>
<evidence type="ECO:0000256" key="5">
    <source>
        <dbReference type="ARBA" id="ARBA00012388"/>
    </source>
</evidence>
<evidence type="ECO:0000256" key="6">
    <source>
        <dbReference type="ARBA" id="ARBA00022664"/>
    </source>
</evidence>
<accession>A0AAD5YX35</accession>
<keyword evidence="19" id="KW-1185">Reference proteome</keyword>
<dbReference type="FunFam" id="3.30.70.330:FF:000609">
    <property type="entry name" value="U2 snRNP component IST3"/>
    <property type="match status" value="1"/>
</dbReference>
<dbReference type="SMART" id="SM00360">
    <property type="entry name" value="RRM"/>
    <property type="match status" value="1"/>
</dbReference>
<dbReference type="InterPro" id="IPR011068">
    <property type="entry name" value="NuclTrfase_I-like_C"/>
</dbReference>
<dbReference type="Gene3D" id="3.30.70.330">
    <property type="match status" value="1"/>
</dbReference>
<feature type="compositionally biased region" description="Basic and acidic residues" evidence="15">
    <location>
        <begin position="205"/>
        <end position="214"/>
    </location>
</feature>
<name>A0AAD5YX35_9AGAR</name>
<evidence type="ECO:0000256" key="1">
    <source>
        <dbReference type="ARBA" id="ARBA00001936"/>
    </source>
</evidence>
<dbReference type="Pfam" id="PF20750">
    <property type="entry name" value="PAP_NTPase"/>
    <property type="match status" value="1"/>
</dbReference>
<dbReference type="PANTHER" id="PTHR10682">
    <property type="entry name" value="POLY A POLYMERASE"/>
    <property type="match status" value="1"/>
</dbReference>
<keyword evidence="13" id="KW-0694">RNA-binding</keyword>
<dbReference type="SUPFAM" id="SSF81631">
    <property type="entry name" value="PAP/OAS1 substrate-binding domain"/>
    <property type="match status" value="1"/>
</dbReference>
<comment type="cofactor">
    <cofactor evidence="1">
        <name>Mn(2+)</name>
        <dbReference type="ChEBI" id="CHEBI:29035"/>
    </cofactor>
</comment>
<feature type="region of interest" description="Disordered" evidence="15">
    <location>
        <begin position="191"/>
        <end position="247"/>
    </location>
</feature>
<dbReference type="GO" id="GO:0031123">
    <property type="term" value="P:RNA 3'-end processing"/>
    <property type="evidence" value="ECO:0007669"/>
    <property type="project" value="InterPro"/>
</dbReference>
<evidence type="ECO:0000256" key="13">
    <source>
        <dbReference type="PROSITE-ProRule" id="PRU00176"/>
    </source>
</evidence>
<dbReference type="InterPro" id="IPR035979">
    <property type="entry name" value="RBD_domain_sf"/>
</dbReference>
<dbReference type="InterPro" id="IPR007012">
    <property type="entry name" value="PolA_pol_cen_dom"/>
</dbReference>
<feature type="domain" description="RRM" evidence="17">
    <location>
        <begin position="32"/>
        <end position="110"/>
    </location>
</feature>
<dbReference type="PANTHER" id="PTHR10682:SF10">
    <property type="entry name" value="POLYNUCLEOTIDE ADENYLYLTRANSFERASE"/>
    <property type="match status" value="1"/>
</dbReference>
<sequence length="1416" mass="155880">MNVVREIDRINQAELEIGTGTASWHDDYKDSAYIFIGGLHFDLTEGDVIAIFSQYGEVMDVNLPRDKETGKTRGFGFLMYEDQRSTILAVDNLNGAKVLERTLRVDHVKNYKQPRTQNEDGEWVDAEEQSLNAKPQLIQDGKSPLNNLSSVHSFNPVTEEAENFESSESGPDIDPEDPMRDYLIAKWKEERAARAKKKKSKGKHKNETSEERAARKARKKEKKSRKHKSEGRGQEHHQPADQATVRVPEAEPLFTTDVGKNLTKVLWADTLPMLTKEGVIPMMRWKAIVNTAEEVGVVATEMDLGMWLGNLTPRQTEGNCEPPDPANTVTDRLNTLLNSTGPGYVLQLCPSAQYLIQEPLFFAFPNQEISTLGYPTGDERATLIVNGPVANGQGHTTAVDGSCASCSGVKLRHVQIDGTRRGAPPTNGGGNIEMGGPNSGQVIEHVRSFDPRSWSCMHIAEGPLTCNNVTVQNNDIGPCGSDAFQQWADGISLSCRNSVVRNNTVQGATDGGIVIFGSPGSQIYNNTISVGNQTLLGGINMVDYEPFLGDFTGTVVQNNVILGGFSTDQPEPGEEYGPNPNDAIIKIGIAIGPRTWFGDRYGNNVSRSGTVVGNTLSGAFSYAIALTSAENFTVQSNSLFGNTSFIGGPGPNCSTSDSVPSPAPFILDTNTTASLLIQTGFEIIPDGDSLTCVLPPNGGDFWPFETNTTTASGAPTPRSRPRKNHVSGGGVAGIVVGILLGLTGLSVAGWLIRRRLLKRKHRKQSNITTSSARDWKLDKWKNHHLESLHYEQRLPFLVTMTAETERGYLGVTPPISTSESTEREKEVTKTLMEELRRQNMFESEEESQLREIVLGRIAEAVKKFVHKVALERGLSESAANAAGGKIFTFGSYRLGVHGPGSDIDTLCVVPKHVSREDFFDFFEPMLKDIEGVTEVSGVPEAYVPIIKTKISGIPIDLLMARLALSTVPDDLSLEDDNLLRNIDERCIRSLGGSRVTDSVLRLVPNVHVFRDSLRCIKLWAQRRAIYSNVNGFLGGVAWAMLVARICQLYPNATAGAIVSRFFIIMYQWSWPQPVLLKQIEDGPLQVRVWNPKLYPADRAHRMPIITPAYPSMCATHNVTQSTQMIMTEEFKKGADTVDKVIVGSASWSDLFAKHDFFHKYRYYLQVIASTGNPDLQIKWAGTVESRIRQLIMKLEFVDSLTLAHPFIKGFDQVAYCLNEDEVRAVAQGEMTKAIEARKKEDIAGKEGAGPVYSTTFYIGLLIEPKQRIFFSFPARAFLTMIFMKPEFQKLVKMWEKYDESSMGIVVRHIKSSSLPDYVFDPGERPVKLAQKRSKGPGKSSNTSPDMPNKRQRSSQSTTTDLPLKTTENGHNATPTTLVPVSETLAPPPPKEPLDLKSPQLPFGESVAVATGAVGAQ</sequence>
<dbReference type="InterPro" id="IPR012334">
    <property type="entry name" value="Pectin_lyas_fold"/>
</dbReference>
<keyword evidence="9" id="KW-0547">Nucleotide-binding</keyword>
<feature type="compositionally biased region" description="Basic residues" evidence="15">
    <location>
        <begin position="215"/>
        <end position="229"/>
    </location>
</feature>
<keyword evidence="11" id="KW-0460">Magnesium</keyword>
<evidence type="ECO:0000256" key="14">
    <source>
        <dbReference type="SAM" id="Coils"/>
    </source>
</evidence>
<dbReference type="GO" id="GO:0005524">
    <property type="term" value="F:ATP binding"/>
    <property type="evidence" value="ECO:0007669"/>
    <property type="project" value="UniProtKB-KW"/>
</dbReference>
<dbReference type="CDD" id="cd12411">
    <property type="entry name" value="RRM_ist3_like"/>
    <property type="match status" value="1"/>
</dbReference>
<feature type="coiled-coil region" evidence="14">
    <location>
        <begin position="818"/>
        <end position="852"/>
    </location>
</feature>
<feature type="compositionally biased region" description="Basic residues" evidence="15">
    <location>
        <begin position="194"/>
        <end position="204"/>
    </location>
</feature>
<keyword evidence="7" id="KW-0808">Transferase</keyword>
<evidence type="ECO:0000256" key="2">
    <source>
        <dbReference type="ARBA" id="ARBA00001946"/>
    </source>
</evidence>
<dbReference type="SUPFAM" id="SSF55003">
    <property type="entry name" value="PAP/Archaeal CCA-adding enzyme, C-terminal domain"/>
    <property type="match status" value="1"/>
</dbReference>
<dbReference type="InterPro" id="IPR006626">
    <property type="entry name" value="PbH1"/>
</dbReference>
<dbReference type="FunFam" id="3.30.460.10:FF:000002">
    <property type="entry name" value="Poly(A) polymerase alpha, putative"/>
    <property type="match status" value="1"/>
</dbReference>
<dbReference type="Pfam" id="PF04926">
    <property type="entry name" value="PAP_RNA-bind"/>
    <property type="match status" value="1"/>
</dbReference>
<evidence type="ECO:0000256" key="12">
    <source>
        <dbReference type="ARBA" id="ARBA00023242"/>
    </source>
</evidence>
<keyword evidence="12" id="KW-0539">Nucleus</keyword>
<dbReference type="GO" id="GO:1990817">
    <property type="term" value="F:poly(A) RNA polymerase activity"/>
    <property type="evidence" value="ECO:0007669"/>
    <property type="project" value="UniProtKB-EC"/>
</dbReference>
<evidence type="ECO:0000256" key="7">
    <source>
        <dbReference type="ARBA" id="ARBA00022679"/>
    </source>
</evidence>
<evidence type="ECO:0000256" key="10">
    <source>
        <dbReference type="ARBA" id="ARBA00022840"/>
    </source>
</evidence>
<comment type="cofactor">
    <cofactor evidence="2">
        <name>Mg(2+)</name>
        <dbReference type="ChEBI" id="CHEBI:18420"/>
    </cofactor>
</comment>
<comment type="caution">
    <text evidence="18">The sequence shown here is derived from an EMBL/GenBank/DDBJ whole genome shotgun (WGS) entry which is preliminary data.</text>
</comment>
<evidence type="ECO:0000313" key="19">
    <source>
        <dbReference type="Proteomes" id="UP001213000"/>
    </source>
</evidence>
<dbReference type="InterPro" id="IPR022441">
    <property type="entry name" value="Para_beta_helix_rpt-2"/>
</dbReference>
<dbReference type="CDD" id="cd05402">
    <property type="entry name" value="NT_PAP_TUTase"/>
    <property type="match status" value="1"/>
</dbReference>
<keyword evidence="16" id="KW-0472">Membrane</keyword>
<feature type="region of interest" description="Disordered" evidence="15">
    <location>
        <begin position="1328"/>
        <end position="1399"/>
    </location>
</feature>
<feature type="region of interest" description="Disordered" evidence="15">
    <location>
        <begin position="707"/>
        <end position="727"/>
    </location>
</feature>
<dbReference type="Gene3D" id="3.30.70.590">
    <property type="entry name" value="Poly(A) polymerase predicted RNA binding domain"/>
    <property type="match status" value="1"/>
</dbReference>
<evidence type="ECO:0000256" key="8">
    <source>
        <dbReference type="ARBA" id="ARBA00022723"/>
    </source>
</evidence>
<keyword evidence="10" id="KW-0067">ATP-binding</keyword>
<dbReference type="SUPFAM" id="SSF81301">
    <property type="entry name" value="Nucleotidyltransferase"/>
    <property type="match status" value="1"/>
</dbReference>
<dbReference type="SUPFAM" id="SSF54928">
    <property type="entry name" value="RNA-binding domain, RBD"/>
    <property type="match status" value="1"/>
</dbReference>
<feature type="transmembrane region" description="Helical" evidence="16">
    <location>
        <begin position="730"/>
        <end position="752"/>
    </location>
</feature>
<dbReference type="SMART" id="SM00710">
    <property type="entry name" value="PbH1"/>
    <property type="match status" value="5"/>
</dbReference>
<dbReference type="Gene3D" id="3.30.460.10">
    <property type="entry name" value="Beta Polymerase, domain 2"/>
    <property type="match status" value="1"/>
</dbReference>
<dbReference type="FunFam" id="1.10.1410.10:FF:000001">
    <property type="entry name" value="Putative poly(A) polymerase gamma"/>
    <property type="match status" value="1"/>
</dbReference>
<evidence type="ECO:0000256" key="11">
    <source>
        <dbReference type="ARBA" id="ARBA00022842"/>
    </source>
</evidence>
<dbReference type="EMBL" id="JANIEX010000118">
    <property type="protein sequence ID" value="KAJ3573026.1"/>
    <property type="molecule type" value="Genomic_DNA"/>
</dbReference>
<evidence type="ECO:0000256" key="15">
    <source>
        <dbReference type="SAM" id="MobiDB-lite"/>
    </source>
</evidence>
<feature type="compositionally biased region" description="Polar residues" evidence="15">
    <location>
        <begin position="1353"/>
        <end position="1378"/>
    </location>
</feature>
<dbReference type="GO" id="GO:0046872">
    <property type="term" value="F:metal ion binding"/>
    <property type="evidence" value="ECO:0007669"/>
    <property type="project" value="UniProtKB-KW"/>
</dbReference>
<comment type="subcellular location">
    <subcellularLocation>
        <location evidence="3">Nucleus</location>
    </subcellularLocation>
</comment>
<dbReference type="InterPro" id="IPR048840">
    <property type="entry name" value="PolA_pol_NTPase"/>
</dbReference>
<dbReference type="Gene3D" id="1.10.1410.10">
    <property type="match status" value="1"/>
</dbReference>
<keyword evidence="14" id="KW-0175">Coiled coil</keyword>
<evidence type="ECO:0000256" key="3">
    <source>
        <dbReference type="ARBA" id="ARBA00004123"/>
    </source>
</evidence>
<dbReference type="PROSITE" id="PS50102">
    <property type="entry name" value="RRM"/>
    <property type="match status" value="1"/>
</dbReference>
<gene>
    <name evidence="18" type="ORF">NP233_g2701</name>
</gene>
<dbReference type="InterPro" id="IPR012677">
    <property type="entry name" value="Nucleotide-bd_a/b_plait_sf"/>
</dbReference>
<feature type="compositionally biased region" description="Acidic residues" evidence="15">
    <location>
        <begin position="159"/>
        <end position="176"/>
    </location>
</feature>
<feature type="region of interest" description="Disordered" evidence="15">
    <location>
        <begin position="159"/>
        <end position="178"/>
    </location>
</feature>
<keyword evidence="6" id="KW-0507">mRNA processing</keyword>
<dbReference type="NCBIfam" id="TIGR03804">
    <property type="entry name" value="para_beta_helix"/>
    <property type="match status" value="1"/>
</dbReference>
<reference evidence="18" key="1">
    <citation type="submission" date="2022-07" db="EMBL/GenBank/DDBJ databases">
        <title>Genome Sequence of Leucocoprinus birnbaumii.</title>
        <authorList>
            <person name="Buettner E."/>
        </authorList>
    </citation>
    <scope>NUCLEOTIDE SEQUENCE</scope>
    <source>
        <strain evidence="18">VT141</strain>
    </source>
</reference>
<dbReference type="EC" id="2.7.7.19" evidence="5"/>
<dbReference type="InterPro" id="IPR000504">
    <property type="entry name" value="RRM_dom"/>
</dbReference>
<dbReference type="InterPro" id="IPR011050">
    <property type="entry name" value="Pectin_lyase_fold/virulence"/>
</dbReference>
<comment type="similarity">
    <text evidence="4">Belongs to the poly(A) polymerase family.</text>
</comment>
<keyword evidence="8" id="KW-0479">Metal-binding</keyword>
<organism evidence="18 19">
    <name type="scientific">Leucocoprinus birnbaumii</name>
    <dbReference type="NCBI Taxonomy" id="56174"/>
    <lineage>
        <taxon>Eukaryota</taxon>
        <taxon>Fungi</taxon>
        <taxon>Dikarya</taxon>
        <taxon>Basidiomycota</taxon>
        <taxon>Agaricomycotina</taxon>
        <taxon>Agaricomycetes</taxon>
        <taxon>Agaricomycetidae</taxon>
        <taxon>Agaricales</taxon>
        <taxon>Agaricineae</taxon>
        <taxon>Agaricaceae</taxon>
        <taxon>Leucocoprinus</taxon>
    </lineage>
</organism>
<dbReference type="InterPro" id="IPR045844">
    <property type="entry name" value="RRM_Ist3-like"/>
</dbReference>
<evidence type="ECO:0000256" key="9">
    <source>
        <dbReference type="ARBA" id="ARBA00022741"/>
    </source>
</evidence>
<dbReference type="SUPFAM" id="SSF51126">
    <property type="entry name" value="Pectin lyase-like"/>
    <property type="match status" value="1"/>
</dbReference>
<dbReference type="GO" id="GO:0000398">
    <property type="term" value="P:mRNA splicing, via spliceosome"/>
    <property type="evidence" value="ECO:0007669"/>
    <property type="project" value="InterPro"/>
</dbReference>
<evidence type="ECO:0000256" key="4">
    <source>
        <dbReference type="ARBA" id="ARBA00010912"/>
    </source>
</evidence>
<dbReference type="Gene3D" id="2.160.20.10">
    <property type="entry name" value="Single-stranded right-handed beta-helix, Pectin lyase-like"/>
    <property type="match status" value="1"/>
</dbReference>
<dbReference type="InterPro" id="IPR007010">
    <property type="entry name" value="PolA_pol_RNA-bd_dom"/>
</dbReference>